<reference evidence="1 2" key="1">
    <citation type="submission" date="2014-04" db="EMBL/GenBank/DDBJ databases">
        <authorList>
            <consortium name="DOE Joint Genome Institute"/>
            <person name="Kuo A."/>
            <person name="Ruytinx J."/>
            <person name="Rineau F."/>
            <person name="Colpaert J."/>
            <person name="Kohler A."/>
            <person name="Nagy L.G."/>
            <person name="Floudas D."/>
            <person name="Copeland A."/>
            <person name="Barry K.W."/>
            <person name="Cichocki N."/>
            <person name="Veneault-Fourrey C."/>
            <person name="LaButti K."/>
            <person name="Lindquist E.A."/>
            <person name="Lipzen A."/>
            <person name="Lundell T."/>
            <person name="Morin E."/>
            <person name="Murat C."/>
            <person name="Sun H."/>
            <person name="Tunlid A."/>
            <person name="Henrissat B."/>
            <person name="Grigoriev I.V."/>
            <person name="Hibbett D.S."/>
            <person name="Martin F."/>
            <person name="Nordberg H.P."/>
            <person name="Cantor M.N."/>
            <person name="Hua S.X."/>
        </authorList>
    </citation>
    <scope>NUCLEOTIDE SEQUENCE [LARGE SCALE GENOMIC DNA]</scope>
    <source>
        <strain evidence="1 2">UH-Slu-Lm8-n1</strain>
    </source>
</reference>
<dbReference type="AlphaFoldDB" id="A0A0D0APT5"/>
<dbReference type="EMBL" id="KN835320">
    <property type="protein sequence ID" value="KIK39989.1"/>
    <property type="molecule type" value="Genomic_DNA"/>
</dbReference>
<reference evidence="2" key="2">
    <citation type="submission" date="2015-01" db="EMBL/GenBank/DDBJ databases">
        <title>Evolutionary Origins and Diversification of the Mycorrhizal Mutualists.</title>
        <authorList>
            <consortium name="DOE Joint Genome Institute"/>
            <consortium name="Mycorrhizal Genomics Consortium"/>
            <person name="Kohler A."/>
            <person name="Kuo A."/>
            <person name="Nagy L.G."/>
            <person name="Floudas D."/>
            <person name="Copeland A."/>
            <person name="Barry K.W."/>
            <person name="Cichocki N."/>
            <person name="Veneault-Fourrey C."/>
            <person name="LaButti K."/>
            <person name="Lindquist E.A."/>
            <person name="Lipzen A."/>
            <person name="Lundell T."/>
            <person name="Morin E."/>
            <person name="Murat C."/>
            <person name="Riley R."/>
            <person name="Ohm R."/>
            <person name="Sun H."/>
            <person name="Tunlid A."/>
            <person name="Henrissat B."/>
            <person name="Grigoriev I.V."/>
            <person name="Hibbett D.S."/>
            <person name="Martin F."/>
        </authorList>
    </citation>
    <scope>NUCLEOTIDE SEQUENCE [LARGE SCALE GENOMIC DNA]</scope>
    <source>
        <strain evidence="2">UH-Slu-Lm8-n1</strain>
    </source>
</reference>
<dbReference type="HOGENOM" id="CLU_2980638_0_0_1"/>
<accession>A0A0D0APT5</accession>
<evidence type="ECO:0000313" key="2">
    <source>
        <dbReference type="Proteomes" id="UP000054485"/>
    </source>
</evidence>
<organism evidence="1 2">
    <name type="scientific">Suillus luteus UH-Slu-Lm8-n1</name>
    <dbReference type="NCBI Taxonomy" id="930992"/>
    <lineage>
        <taxon>Eukaryota</taxon>
        <taxon>Fungi</taxon>
        <taxon>Dikarya</taxon>
        <taxon>Basidiomycota</taxon>
        <taxon>Agaricomycotina</taxon>
        <taxon>Agaricomycetes</taxon>
        <taxon>Agaricomycetidae</taxon>
        <taxon>Boletales</taxon>
        <taxon>Suillineae</taxon>
        <taxon>Suillaceae</taxon>
        <taxon>Suillus</taxon>
    </lineage>
</organism>
<evidence type="ECO:0000313" key="1">
    <source>
        <dbReference type="EMBL" id="KIK39989.1"/>
    </source>
</evidence>
<protein>
    <submittedName>
        <fullName evidence="1">Uncharacterized protein</fullName>
    </submittedName>
</protein>
<sequence>MSCSSQAPQAIHNSSRWTVHDVVLAKGHHPRSSGFLFYIADFDPVAHVPLTERDRFGP</sequence>
<keyword evidence="2" id="KW-1185">Reference proteome</keyword>
<gene>
    <name evidence="1" type="ORF">CY34DRAFT_807653</name>
</gene>
<name>A0A0D0APT5_9AGAM</name>
<dbReference type="InParanoid" id="A0A0D0APT5"/>
<proteinExistence type="predicted"/>
<dbReference type="Proteomes" id="UP000054485">
    <property type="component" value="Unassembled WGS sequence"/>
</dbReference>